<evidence type="ECO:0000313" key="1">
    <source>
        <dbReference type="EMBL" id="KAJ9594465.1"/>
    </source>
</evidence>
<name>A0AAD8A977_DIPPU</name>
<feature type="non-terminal residue" evidence="1">
    <location>
        <position position="1"/>
    </location>
</feature>
<protein>
    <submittedName>
        <fullName evidence="1">Uncharacterized protein</fullName>
    </submittedName>
</protein>
<sequence length="283" mass="33100">VSLDKNDMNVCRIRHKNVKLPYVRGRIKKYDLFLLVLQHIQNTEYHKIILAKLHSLISFLGYKVGHENISQYNKPSYVTCSMLSFITNIGLTSFDFFRFRFVIAWELASPRLPNLESQLQDLLPPLKKIQMSCSSLSSSWVPYIKIFNQHHRTICESFSEIQEGCFTSPTIHILCQTVFISNNKFKRDVFIGDVALSRQWKGVFQQEEDVFDCISLFERQYSEKQLTKLGTSAIHKYNINEPENINVNFRVQAPLTNILKFKREYLIINSNGTIFTATCRIQW</sequence>
<reference evidence="1" key="1">
    <citation type="journal article" date="2023" name="IScience">
        <title>Live-bearing cockroach genome reveals convergent evolutionary mechanisms linked to viviparity in insects and beyond.</title>
        <authorList>
            <person name="Fouks B."/>
            <person name="Harrison M.C."/>
            <person name="Mikhailova A.A."/>
            <person name="Marchal E."/>
            <person name="English S."/>
            <person name="Carruthers M."/>
            <person name="Jennings E.C."/>
            <person name="Chiamaka E.L."/>
            <person name="Frigard R.A."/>
            <person name="Pippel M."/>
            <person name="Attardo G.M."/>
            <person name="Benoit J.B."/>
            <person name="Bornberg-Bauer E."/>
            <person name="Tobe S.S."/>
        </authorList>
    </citation>
    <scope>NUCLEOTIDE SEQUENCE</scope>
    <source>
        <strain evidence="1">Stay&amp;Tobe</strain>
    </source>
</reference>
<dbReference type="EMBL" id="JASPKZ010003044">
    <property type="protein sequence ID" value="KAJ9594465.1"/>
    <property type="molecule type" value="Genomic_DNA"/>
</dbReference>
<keyword evidence="2" id="KW-1185">Reference proteome</keyword>
<organism evidence="1 2">
    <name type="scientific">Diploptera punctata</name>
    <name type="common">Pacific beetle cockroach</name>
    <dbReference type="NCBI Taxonomy" id="6984"/>
    <lineage>
        <taxon>Eukaryota</taxon>
        <taxon>Metazoa</taxon>
        <taxon>Ecdysozoa</taxon>
        <taxon>Arthropoda</taxon>
        <taxon>Hexapoda</taxon>
        <taxon>Insecta</taxon>
        <taxon>Pterygota</taxon>
        <taxon>Neoptera</taxon>
        <taxon>Polyneoptera</taxon>
        <taxon>Dictyoptera</taxon>
        <taxon>Blattodea</taxon>
        <taxon>Blaberoidea</taxon>
        <taxon>Blaberidae</taxon>
        <taxon>Diplopterinae</taxon>
        <taxon>Diploptera</taxon>
    </lineage>
</organism>
<gene>
    <name evidence="1" type="ORF">L9F63_014077</name>
</gene>
<accession>A0AAD8A977</accession>
<reference evidence="1" key="2">
    <citation type="submission" date="2023-05" db="EMBL/GenBank/DDBJ databases">
        <authorList>
            <person name="Fouks B."/>
        </authorList>
    </citation>
    <scope>NUCLEOTIDE SEQUENCE</scope>
    <source>
        <strain evidence="1">Stay&amp;Tobe</strain>
        <tissue evidence="1">Testes</tissue>
    </source>
</reference>
<dbReference type="AlphaFoldDB" id="A0AAD8A977"/>
<dbReference type="Proteomes" id="UP001233999">
    <property type="component" value="Unassembled WGS sequence"/>
</dbReference>
<evidence type="ECO:0000313" key="2">
    <source>
        <dbReference type="Proteomes" id="UP001233999"/>
    </source>
</evidence>
<comment type="caution">
    <text evidence="1">The sequence shown here is derived from an EMBL/GenBank/DDBJ whole genome shotgun (WGS) entry which is preliminary data.</text>
</comment>
<proteinExistence type="predicted"/>
<feature type="non-terminal residue" evidence="1">
    <location>
        <position position="283"/>
    </location>
</feature>